<feature type="region of interest" description="Disordered" evidence="1">
    <location>
        <begin position="50"/>
        <end position="69"/>
    </location>
</feature>
<protein>
    <submittedName>
        <fullName evidence="2">Uncharacterized protein</fullName>
    </submittedName>
</protein>
<feature type="compositionally biased region" description="Basic residues" evidence="1">
    <location>
        <begin position="1"/>
        <end position="11"/>
    </location>
</feature>
<keyword evidence="3" id="KW-1185">Reference proteome</keyword>
<gene>
    <name evidence="2" type="ORF">JY651_49285</name>
</gene>
<sequence>MTGLRTRKGAHPTRPTRASDEQETHEPRTTDNLTPVPAGSAWDVKAACANPMKRSQRGSVAAAAPAHWR</sequence>
<evidence type="ECO:0000313" key="3">
    <source>
        <dbReference type="Proteomes" id="UP000662747"/>
    </source>
</evidence>
<feature type="region of interest" description="Disordered" evidence="1">
    <location>
        <begin position="1"/>
        <end position="40"/>
    </location>
</feature>
<feature type="compositionally biased region" description="Basic and acidic residues" evidence="1">
    <location>
        <begin position="17"/>
        <end position="29"/>
    </location>
</feature>
<accession>A0ABX7P240</accession>
<name>A0ABX7P240_9BACT</name>
<dbReference type="EMBL" id="CP071090">
    <property type="protein sequence ID" value="QSQ23003.1"/>
    <property type="molecule type" value="Genomic_DNA"/>
</dbReference>
<proteinExistence type="predicted"/>
<evidence type="ECO:0000313" key="2">
    <source>
        <dbReference type="EMBL" id="QSQ23003.1"/>
    </source>
</evidence>
<evidence type="ECO:0000256" key="1">
    <source>
        <dbReference type="SAM" id="MobiDB-lite"/>
    </source>
</evidence>
<dbReference type="RefSeq" id="WP_206724579.1">
    <property type="nucleotide sequence ID" value="NZ_CP071090.1"/>
</dbReference>
<dbReference type="Proteomes" id="UP000662747">
    <property type="component" value="Chromosome"/>
</dbReference>
<organism evidence="2 3">
    <name type="scientific">Pyxidicoccus parkwayensis</name>
    <dbReference type="NCBI Taxonomy" id="2813578"/>
    <lineage>
        <taxon>Bacteria</taxon>
        <taxon>Pseudomonadati</taxon>
        <taxon>Myxococcota</taxon>
        <taxon>Myxococcia</taxon>
        <taxon>Myxococcales</taxon>
        <taxon>Cystobacterineae</taxon>
        <taxon>Myxococcaceae</taxon>
        <taxon>Pyxidicoccus</taxon>
    </lineage>
</organism>
<reference evidence="2 3" key="1">
    <citation type="submission" date="2021-02" db="EMBL/GenBank/DDBJ databases">
        <title>De Novo genome assembly of isolated myxobacteria.</title>
        <authorList>
            <person name="Stevens D.C."/>
        </authorList>
    </citation>
    <scope>NUCLEOTIDE SEQUENCE [LARGE SCALE GENOMIC DNA]</scope>
    <source>
        <strain evidence="3">SCPEA02</strain>
    </source>
</reference>